<keyword evidence="12" id="KW-0753">Steroid metabolism</keyword>
<dbReference type="GO" id="GO:0030674">
    <property type="term" value="F:protein-macromolecule adaptor activity"/>
    <property type="evidence" value="ECO:0007669"/>
    <property type="project" value="TreeGrafter"/>
</dbReference>
<evidence type="ECO:0000256" key="4">
    <source>
        <dbReference type="ARBA" id="ARBA00022692"/>
    </source>
</evidence>
<dbReference type="InterPro" id="IPR005352">
    <property type="entry name" value="Erg28"/>
</dbReference>
<keyword evidence="8" id="KW-0756">Sterol biosynthesis</keyword>
<keyword evidence="9" id="KW-0443">Lipid metabolism</keyword>
<proteinExistence type="inferred from homology"/>
<comment type="subcellular location">
    <subcellularLocation>
        <location evidence="1">Endoplasmic reticulum membrane</location>
        <topology evidence="1">Multi-pass membrane protein</topology>
    </subcellularLocation>
</comment>
<evidence type="ECO:0000256" key="12">
    <source>
        <dbReference type="ARBA" id="ARBA00023221"/>
    </source>
</evidence>
<evidence type="ECO:0000313" key="15">
    <source>
        <dbReference type="Proteomes" id="UP000799750"/>
    </source>
</evidence>
<evidence type="ECO:0000256" key="2">
    <source>
        <dbReference type="ARBA" id="ARBA00005377"/>
    </source>
</evidence>
<dbReference type="Proteomes" id="UP000799750">
    <property type="component" value="Unassembled WGS sequence"/>
</dbReference>
<dbReference type="GO" id="GO:0005789">
    <property type="term" value="C:endoplasmic reticulum membrane"/>
    <property type="evidence" value="ECO:0007669"/>
    <property type="project" value="UniProtKB-SubCell"/>
</dbReference>
<evidence type="ECO:0000256" key="3">
    <source>
        <dbReference type="ARBA" id="ARBA00022516"/>
    </source>
</evidence>
<dbReference type="EMBL" id="MU004191">
    <property type="protein sequence ID" value="KAF2493716.1"/>
    <property type="molecule type" value="Genomic_DNA"/>
</dbReference>
<organism evidence="14 15">
    <name type="scientific">Lophium mytilinum</name>
    <dbReference type="NCBI Taxonomy" id="390894"/>
    <lineage>
        <taxon>Eukaryota</taxon>
        <taxon>Fungi</taxon>
        <taxon>Dikarya</taxon>
        <taxon>Ascomycota</taxon>
        <taxon>Pezizomycotina</taxon>
        <taxon>Dothideomycetes</taxon>
        <taxon>Pleosporomycetidae</taxon>
        <taxon>Mytilinidiales</taxon>
        <taxon>Mytilinidiaceae</taxon>
        <taxon>Lophium</taxon>
    </lineage>
</organism>
<dbReference type="AlphaFoldDB" id="A0A6A6QNM6"/>
<feature type="transmembrane region" description="Helical" evidence="13">
    <location>
        <begin position="81"/>
        <end position="99"/>
    </location>
</feature>
<accession>A0A6A6QNM6</accession>
<reference evidence="14" key="1">
    <citation type="journal article" date="2020" name="Stud. Mycol.">
        <title>101 Dothideomycetes genomes: a test case for predicting lifestyles and emergence of pathogens.</title>
        <authorList>
            <person name="Haridas S."/>
            <person name="Albert R."/>
            <person name="Binder M."/>
            <person name="Bloem J."/>
            <person name="Labutti K."/>
            <person name="Salamov A."/>
            <person name="Andreopoulos B."/>
            <person name="Baker S."/>
            <person name="Barry K."/>
            <person name="Bills G."/>
            <person name="Bluhm B."/>
            <person name="Cannon C."/>
            <person name="Castanera R."/>
            <person name="Culley D."/>
            <person name="Daum C."/>
            <person name="Ezra D."/>
            <person name="Gonzalez J."/>
            <person name="Henrissat B."/>
            <person name="Kuo A."/>
            <person name="Liang C."/>
            <person name="Lipzen A."/>
            <person name="Lutzoni F."/>
            <person name="Magnuson J."/>
            <person name="Mondo S."/>
            <person name="Nolan M."/>
            <person name="Ohm R."/>
            <person name="Pangilinan J."/>
            <person name="Park H.-J."/>
            <person name="Ramirez L."/>
            <person name="Alfaro M."/>
            <person name="Sun H."/>
            <person name="Tritt A."/>
            <person name="Yoshinaga Y."/>
            <person name="Zwiers L.-H."/>
            <person name="Turgeon B."/>
            <person name="Goodwin S."/>
            <person name="Spatafora J."/>
            <person name="Crous P."/>
            <person name="Grigoriev I."/>
        </authorList>
    </citation>
    <scope>NUCLEOTIDE SEQUENCE</scope>
    <source>
        <strain evidence="14">CBS 269.34</strain>
    </source>
</reference>
<evidence type="ECO:0000256" key="6">
    <source>
        <dbReference type="ARBA" id="ARBA00022955"/>
    </source>
</evidence>
<dbReference type="OrthoDB" id="6485510at2759"/>
<keyword evidence="5" id="KW-0256">Endoplasmic reticulum</keyword>
<dbReference type="Pfam" id="PF03694">
    <property type="entry name" value="Erg28"/>
    <property type="match status" value="1"/>
</dbReference>
<keyword evidence="7 13" id="KW-1133">Transmembrane helix</keyword>
<name>A0A6A6QNM6_9PEZI</name>
<evidence type="ECO:0000256" key="5">
    <source>
        <dbReference type="ARBA" id="ARBA00022824"/>
    </source>
</evidence>
<evidence type="ECO:0000256" key="9">
    <source>
        <dbReference type="ARBA" id="ARBA00023098"/>
    </source>
</evidence>
<dbReference type="GO" id="GO:0016126">
    <property type="term" value="P:sterol biosynthetic process"/>
    <property type="evidence" value="ECO:0007669"/>
    <property type="project" value="UniProtKB-KW"/>
</dbReference>
<keyword evidence="15" id="KW-1185">Reference proteome</keyword>
<evidence type="ECO:0000256" key="1">
    <source>
        <dbReference type="ARBA" id="ARBA00004477"/>
    </source>
</evidence>
<dbReference type="PANTHER" id="PTHR15451">
    <property type="entry name" value="ERGOSTEROL BIOSYNTHETIC PROTEIN 28-RELATED"/>
    <property type="match status" value="1"/>
</dbReference>
<evidence type="ECO:0000256" key="8">
    <source>
        <dbReference type="ARBA" id="ARBA00023011"/>
    </source>
</evidence>
<evidence type="ECO:0000256" key="10">
    <source>
        <dbReference type="ARBA" id="ARBA00023136"/>
    </source>
</evidence>
<protein>
    <submittedName>
        <fullName evidence="14">Erg28-like protein</fullName>
    </submittedName>
</protein>
<evidence type="ECO:0000256" key="13">
    <source>
        <dbReference type="SAM" id="Phobius"/>
    </source>
</evidence>
<keyword evidence="11" id="KW-1207">Sterol metabolism</keyword>
<keyword evidence="4 13" id="KW-0812">Transmembrane</keyword>
<comment type="similarity">
    <text evidence="2">Belongs to the ERG28 family.</text>
</comment>
<dbReference type="PANTHER" id="PTHR15451:SF19">
    <property type="entry name" value="ERGOSTEROL BIOSYNTHETIC PROTEIN 28 HOMOLOG"/>
    <property type="match status" value="1"/>
</dbReference>
<feature type="transmembrane region" description="Helical" evidence="13">
    <location>
        <begin position="20"/>
        <end position="38"/>
    </location>
</feature>
<sequence>MAASDVLSALIPSAPGLLPYWLLITSAFSILNFVACYTSPPFFLRTYSNPYPNAPPSKPNTRSSQKSSASASDSTVLPARIFGTWTLLACILRTWAAYAPDHTDIYVITICTYLIALGHFTSEWLIYGTMTLKGGLAPPLFFSTTTTAWMLANWGTY</sequence>
<feature type="transmembrane region" description="Helical" evidence="13">
    <location>
        <begin position="105"/>
        <end position="126"/>
    </location>
</feature>
<evidence type="ECO:0000313" key="14">
    <source>
        <dbReference type="EMBL" id="KAF2493716.1"/>
    </source>
</evidence>
<keyword evidence="3" id="KW-0444">Lipid biosynthesis</keyword>
<gene>
    <name evidence="14" type="ORF">BU16DRAFT_52739</name>
</gene>
<evidence type="ECO:0000256" key="11">
    <source>
        <dbReference type="ARBA" id="ARBA00023166"/>
    </source>
</evidence>
<keyword evidence="6" id="KW-0752">Steroid biosynthesis</keyword>
<keyword evidence="10 13" id="KW-0472">Membrane</keyword>
<evidence type="ECO:0000256" key="7">
    <source>
        <dbReference type="ARBA" id="ARBA00022989"/>
    </source>
</evidence>